<organism evidence="1 2">
    <name type="scientific">Candidatus Wolfebacteria bacterium RIFCSPHIGHO2_01_FULL_48_22</name>
    <dbReference type="NCBI Taxonomy" id="1802555"/>
    <lineage>
        <taxon>Bacteria</taxon>
        <taxon>Candidatus Wolfeibacteriota</taxon>
    </lineage>
</organism>
<comment type="caution">
    <text evidence="1">The sequence shown here is derived from an EMBL/GenBank/DDBJ whole genome shotgun (WGS) entry which is preliminary data.</text>
</comment>
<name>A0A1F8DR52_9BACT</name>
<evidence type="ECO:0000313" key="1">
    <source>
        <dbReference type="EMBL" id="OGM90295.1"/>
    </source>
</evidence>
<accession>A0A1F8DR52</accession>
<dbReference type="Proteomes" id="UP000177029">
    <property type="component" value="Unassembled WGS sequence"/>
</dbReference>
<protein>
    <submittedName>
        <fullName evidence="1">Uncharacterized protein</fullName>
    </submittedName>
</protein>
<sequence>MAKNILIGALVVVVIALAAVVLIPKGQNDTVLSVQYSPSPEVSPVSNTSSLTLERTIKTYTDKNYGYSFDYPSDFAITTLPNSSPFYNRGRSSYQTNVILSKGAGTIQITVIFAGDYRFYGVDSCNFSFSNDMFESRPEWCPITREDYRIGKSIGGSDIYEVTFGDAGSFSKSYLIQFSPAAWSDYVISFRSGRNEGPEKQMAEEQEVMDEMLNIVKTFRYKTTPYEG</sequence>
<gene>
    <name evidence="1" type="ORF">A2755_03845</name>
</gene>
<proteinExistence type="predicted"/>
<reference evidence="1 2" key="1">
    <citation type="journal article" date="2016" name="Nat. Commun.">
        <title>Thousands of microbial genomes shed light on interconnected biogeochemical processes in an aquifer system.</title>
        <authorList>
            <person name="Anantharaman K."/>
            <person name="Brown C.T."/>
            <person name="Hug L.A."/>
            <person name="Sharon I."/>
            <person name="Castelle C.J."/>
            <person name="Probst A.J."/>
            <person name="Thomas B.C."/>
            <person name="Singh A."/>
            <person name="Wilkins M.J."/>
            <person name="Karaoz U."/>
            <person name="Brodie E.L."/>
            <person name="Williams K.H."/>
            <person name="Hubbard S.S."/>
            <person name="Banfield J.F."/>
        </authorList>
    </citation>
    <scope>NUCLEOTIDE SEQUENCE [LARGE SCALE GENOMIC DNA]</scope>
</reference>
<evidence type="ECO:0000313" key="2">
    <source>
        <dbReference type="Proteomes" id="UP000177029"/>
    </source>
</evidence>
<dbReference type="AlphaFoldDB" id="A0A1F8DR52"/>
<dbReference type="EMBL" id="MGIP01000026">
    <property type="protein sequence ID" value="OGM90295.1"/>
    <property type="molecule type" value="Genomic_DNA"/>
</dbReference>